<dbReference type="Pfam" id="PF00698">
    <property type="entry name" value="Acyl_transf_1"/>
    <property type="match status" value="1"/>
</dbReference>
<dbReference type="Gene3D" id="3.40.47.10">
    <property type="match status" value="1"/>
</dbReference>
<dbReference type="Gene3D" id="1.10.1200.10">
    <property type="entry name" value="ACP-like"/>
    <property type="match status" value="2"/>
</dbReference>
<dbReference type="Gene3D" id="3.30.70.3290">
    <property type="match status" value="1"/>
</dbReference>
<feature type="active site" description="Proton donor; for dehydratase activity" evidence="7">
    <location>
        <position position="1679"/>
    </location>
</feature>
<dbReference type="Pfam" id="PF08659">
    <property type="entry name" value="KR"/>
    <property type="match status" value="1"/>
</dbReference>
<dbReference type="SMART" id="SM00827">
    <property type="entry name" value="PKS_AT"/>
    <property type="match status" value="1"/>
</dbReference>
<evidence type="ECO:0000313" key="13">
    <source>
        <dbReference type="Proteomes" id="UP001396898"/>
    </source>
</evidence>
<comment type="pathway">
    <text evidence="1">Secondary metabolite biosynthesis.</text>
</comment>
<feature type="region of interest" description="N-terminal hotdog fold" evidence="7">
    <location>
        <begin position="1459"/>
        <end position="1586"/>
    </location>
</feature>
<dbReference type="Pfam" id="PF18558">
    <property type="entry name" value="HTH_51"/>
    <property type="match status" value="1"/>
</dbReference>
<dbReference type="SMART" id="SM00823">
    <property type="entry name" value="PKS_PP"/>
    <property type="match status" value="2"/>
</dbReference>
<dbReference type="EMBL" id="JAQQWI010000010">
    <property type="protein sequence ID" value="KAK8018146.1"/>
    <property type="molecule type" value="Genomic_DNA"/>
</dbReference>
<dbReference type="CDD" id="cd02440">
    <property type="entry name" value="AdoMet_MTases"/>
    <property type="match status" value="1"/>
</dbReference>
<dbReference type="InterPro" id="IPR001227">
    <property type="entry name" value="Ac_transferase_dom_sf"/>
</dbReference>
<evidence type="ECO:0000313" key="12">
    <source>
        <dbReference type="EMBL" id="KAK8018146.1"/>
    </source>
</evidence>
<evidence type="ECO:0000256" key="2">
    <source>
        <dbReference type="ARBA" id="ARBA00022450"/>
    </source>
</evidence>
<keyword evidence="13" id="KW-1185">Reference proteome</keyword>
<dbReference type="Pfam" id="PF08242">
    <property type="entry name" value="Methyltransf_12"/>
    <property type="match status" value="1"/>
</dbReference>
<feature type="active site" description="Proton acceptor; for dehydratase activity" evidence="7">
    <location>
        <position position="1494"/>
    </location>
</feature>
<dbReference type="PANTHER" id="PTHR43775:SF21">
    <property type="entry name" value="NON-REDUCING POLYKETIDE SYNTHASE AUSA-RELATED"/>
    <property type="match status" value="1"/>
</dbReference>
<dbReference type="Proteomes" id="UP001396898">
    <property type="component" value="Unassembled WGS sequence"/>
</dbReference>
<name>A0ABR1RT52_9PEZI</name>
<evidence type="ECO:0000256" key="3">
    <source>
        <dbReference type="ARBA" id="ARBA00022553"/>
    </source>
</evidence>
<dbReference type="InterPro" id="IPR057326">
    <property type="entry name" value="KR_dom"/>
</dbReference>
<dbReference type="PANTHER" id="PTHR43775">
    <property type="entry name" value="FATTY ACID SYNTHASE"/>
    <property type="match status" value="1"/>
</dbReference>
<dbReference type="InterPro" id="IPR042104">
    <property type="entry name" value="PKS_dehydratase_sf"/>
</dbReference>
<feature type="compositionally biased region" description="Polar residues" evidence="8">
    <location>
        <begin position="2009"/>
        <end position="2024"/>
    </location>
</feature>
<dbReference type="InterPro" id="IPR016035">
    <property type="entry name" value="Acyl_Trfase/lysoPLipase"/>
</dbReference>
<evidence type="ECO:0000256" key="5">
    <source>
        <dbReference type="ARBA" id="ARBA00023002"/>
    </source>
</evidence>
<dbReference type="InterPro" id="IPR014043">
    <property type="entry name" value="Acyl_transferase_dom"/>
</dbReference>
<dbReference type="PROSITE" id="PS52004">
    <property type="entry name" value="KS3_2"/>
    <property type="match status" value="1"/>
</dbReference>
<dbReference type="SUPFAM" id="SSF53335">
    <property type="entry name" value="S-adenosyl-L-methionine-dependent methyltransferases"/>
    <property type="match status" value="1"/>
</dbReference>
<dbReference type="InterPro" id="IPR018201">
    <property type="entry name" value="Ketoacyl_synth_AS"/>
</dbReference>
<dbReference type="InterPro" id="IPR029058">
    <property type="entry name" value="AB_hydrolase_fold"/>
</dbReference>
<dbReference type="InterPro" id="IPR009081">
    <property type="entry name" value="PP-bd_ACP"/>
</dbReference>
<dbReference type="InterPro" id="IPR049900">
    <property type="entry name" value="PKS_mFAS_DH"/>
</dbReference>
<dbReference type="InterPro" id="IPR049552">
    <property type="entry name" value="PKS_DH_N"/>
</dbReference>
<dbReference type="InterPro" id="IPR020806">
    <property type="entry name" value="PKS_PP-bd"/>
</dbReference>
<dbReference type="InterPro" id="IPR050091">
    <property type="entry name" value="PKS_NRPS_Biosynth_Enz"/>
</dbReference>
<dbReference type="SUPFAM" id="SSF53901">
    <property type="entry name" value="Thiolase-like"/>
    <property type="match status" value="1"/>
</dbReference>
<accession>A0ABR1RT52</accession>
<dbReference type="SMART" id="SM00822">
    <property type="entry name" value="PKS_KR"/>
    <property type="match status" value="1"/>
</dbReference>
<dbReference type="CDD" id="cd05274">
    <property type="entry name" value="KR_FAS_SDR_x"/>
    <property type="match status" value="1"/>
</dbReference>
<feature type="region of interest" description="Disordered" evidence="8">
    <location>
        <begin position="2008"/>
        <end position="2036"/>
    </location>
</feature>
<feature type="domain" description="PKS/mFAS DH" evidence="11">
    <location>
        <begin position="1459"/>
        <end position="1774"/>
    </location>
</feature>
<dbReference type="Gene3D" id="3.40.366.10">
    <property type="entry name" value="Malonyl-Coenzyme A Acyl Carrier Protein, domain 2"/>
    <property type="match status" value="1"/>
</dbReference>
<dbReference type="PROSITE" id="PS52019">
    <property type="entry name" value="PKS_MFAS_DH"/>
    <property type="match status" value="1"/>
</dbReference>
<dbReference type="Pfam" id="PF00550">
    <property type="entry name" value="PP-binding"/>
    <property type="match status" value="2"/>
</dbReference>
<keyword evidence="5" id="KW-0560">Oxidoreductase</keyword>
<dbReference type="SUPFAM" id="SSF47336">
    <property type="entry name" value="ACP-like"/>
    <property type="match status" value="2"/>
</dbReference>
<dbReference type="InterPro" id="IPR041068">
    <property type="entry name" value="HTH_51"/>
</dbReference>
<evidence type="ECO:0008006" key="14">
    <source>
        <dbReference type="Google" id="ProtNLM"/>
    </source>
</evidence>
<feature type="compositionally biased region" description="Polar residues" evidence="8">
    <location>
        <begin position="1798"/>
        <end position="1826"/>
    </location>
</feature>
<dbReference type="Pfam" id="PF02801">
    <property type="entry name" value="Ketoacyl-synt_C"/>
    <property type="match status" value="1"/>
</dbReference>
<dbReference type="SUPFAM" id="SSF55048">
    <property type="entry name" value="Probable ACP-binding domain of malonyl-CoA ACP transacylase"/>
    <property type="match status" value="1"/>
</dbReference>
<feature type="domain" description="Carrier" evidence="9">
    <location>
        <begin position="1927"/>
        <end position="2004"/>
    </location>
</feature>
<evidence type="ECO:0000256" key="1">
    <source>
        <dbReference type="ARBA" id="ARBA00005179"/>
    </source>
</evidence>
<proteinExistence type="predicted"/>
<evidence type="ECO:0000256" key="6">
    <source>
        <dbReference type="ARBA" id="ARBA00023268"/>
    </source>
</evidence>
<dbReference type="Gene3D" id="3.40.50.1820">
    <property type="entry name" value="alpha/beta hydrolase"/>
    <property type="match status" value="1"/>
</dbReference>
<evidence type="ECO:0000256" key="7">
    <source>
        <dbReference type="PROSITE-ProRule" id="PRU01363"/>
    </source>
</evidence>
<dbReference type="InterPro" id="IPR036736">
    <property type="entry name" value="ACP-like_sf"/>
</dbReference>
<dbReference type="SUPFAM" id="SSF51735">
    <property type="entry name" value="NAD(P)-binding Rossmann-fold domains"/>
    <property type="match status" value="2"/>
</dbReference>
<organism evidence="12 13">
    <name type="scientific">Apiospora marii</name>
    <dbReference type="NCBI Taxonomy" id="335849"/>
    <lineage>
        <taxon>Eukaryota</taxon>
        <taxon>Fungi</taxon>
        <taxon>Dikarya</taxon>
        <taxon>Ascomycota</taxon>
        <taxon>Pezizomycotina</taxon>
        <taxon>Sordariomycetes</taxon>
        <taxon>Xylariomycetidae</taxon>
        <taxon>Amphisphaeriales</taxon>
        <taxon>Apiosporaceae</taxon>
        <taxon>Apiospora</taxon>
    </lineage>
</organism>
<gene>
    <name evidence="12" type="ORF">PG991_007336</name>
</gene>
<dbReference type="InterPro" id="IPR014030">
    <property type="entry name" value="Ketoacyl_synth_N"/>
</dbReference>
<keyword evidence="4" id="KW-0808">Transferase</keyword>
<dbReference type="InterPro" id="IPR014031">
    <property type="entry name" value="Ketoacyl_synth_C"/>
</dbReference>
<dbReference type="InterPro" id="IPR029063">
    <property type="entry name" value="SAM-dependent_MTases_sf"/>
</dbReference>
<dbReference type="Pfam" id="PF00975">
    <property type="entry name" value="Thioesterase"/>
    <property type="match status" value="1"/>
</dbReference>
<keyword evidence="6" id="KW-0511">Multifunctional enzyme</keyword>
<feature type="domain" description="Ketosynthase family 3 (KS3)" evidence="10">
    <location>
        <begin position="494"/>
        <end position="921"/>
    </location>
</feature>
<dbReference type="InterPro" id="IPR020841">
    <property type="entry name" value="PKS_Beta-ketoAc_synthase_dom"/>
</dbReference>
<dbReference type="PROSITE" id="PS00606">
    <property type="entry name" value="KS3_1"/>
    <property type="match status" value="1"/>
</dbReference>
<keyword evidence="2" id="KW-0596">Phosphopantetheine</keyword>
<dbReference type="InterPro" id="IPR016039">
    <property type="entry name" value="Thiolase-like"/>
</dbReference>
<feature type="region of interest" description="Disordered" evidence="8">
    <location>
        <begin position="1794"/>
        <end position="1826"/>
    </location>
</feature>
<sequence>MDTSSRLVHRLNWTPVSLSESPLKFDKVVLLVPDDEDCNSELVSTYKVQIADEGYSTAVVGQITEIDALLSPNYIIVHIPNTASTKDGVYEAVHKSCMRLIEAARLLQQRRQPGKPATASLFSLTLQDSNTGDLACAPLSGLARVLKMEIPDIFGGLFEVDDFSFPTSAIKYAHGFDVVRVRNGIAQTASLQPFPDEPNAGTESQLQLQLDPGKTYLVTGGTRGMGLEIATWMGERGARNLILVSRHGIPATPDGSKPDAAVEKLLSRISALEALGVRVHVLAIDLGEHDAGPKLSQAIDHLRMPSIKGVVHAAGVAGHHTLERCTPSDMAEVLAPKVTGGLALDALFPPGILDFFVLTSSVGQLVGFEGQLTYAPANAFLEGLAAHRRRQGDNSTSILWSSWRGVGLMAQSKSATRMISRGMQARGIADISQEEAFAAWDRIAGLDTDHAVVVRALELSADEPLRHPMLKDVTPRKPACNGTQDERGITDYPEHAVAVVGMACQTAAGDTPESLWQVLLEGKSMAQKLPLERFPEAAGKPEMWANLLPHVESFDHQFFKKTRREAAALDPHQRLLLQATYHALESAGWLGGDQTQQEPETHENSVGPCTKTTTTTGCFIGMNAPDWPLNLASHPASPYTGGGMLRSFAAGRLSHHFGWTGPSHTVDTACSSAMVAVHQACRALQLGECTRAVAGGANLVTNTALFDALRVGGFLSATGPCKTFDARADGYCRGEAVGVVVLKPLRAALRDGDDVQGVLLATGNNQNINCTSITNPVLESQAALYRDVLARARVHPHDISYVEAHGTGTPAGDPVEMAGIRQVLGGKDRASTLHVGAVKANVGHSEGASGIVSLIKVLLMMRYGKITPQTQFESLNPNIRPLISDRLAIATSVRDWGDRRRLALVNSYGASGNNAAAVVAPPPSSSPWTKRDSAVLAASDITSPIIISAASTASLASYCEKLKDQIKNLSFKPTLPDLAFALATKRSRQHQQLFCTTAKSLHFINAVTELKSQLSNPEKFTSAAQRPQPVVLLFSGQNGDTVPSARPLYDSSMLFQNYLRQCDETIQSLGLPSLFPAVLDGLTGDSDLILRHAAMFAIQYSSGMSWLDSGLHPQAVCGHSFGEWAAATVSGVMTLEAGMRLVTGLTIPYRSRASIIQRLWGDDTGSMIAIEADLVKKDISPTVHLDPFFKQQSETKLSVACYNGPNHYVVAGPTPDIELLESHLKARKSGGEAMRFKVLKGMHAYHSAMADPIIEESAKLSATIPFQVRAERTLESLPAGPVTDLSFQSLCQDPKLPFESCHAGTWSGSGSNVIASNTRGPVYFTQAITRIVDRLGPCTFLEAGLGGPIVAMARNAIPQARLARHNFVAIDSKEPVRSLANATLTLWKSGQSHVQFWPFHKSQRADYAAVVLPHYQFEQNRHWLDYAPRLEGDTAKTAAEGLLTPPSQCPHCLRHTSDFPYISQEASGSRGGTETFVFKVDARSRRYQELVQGHAVVGSPICPAAMYLELATLAVASLTTTTTGSETTVDSLVIKSPLGLDMQRSISLIVTKRSETTWGFELSSTKKGEKPTSHATGTVILGKPNSRNSILNCGLINDRDRWVRVTQLLEKDVDADALRGAMVYKVFSSMAKYAPRYRGLRHLVGKGAEGAGEISMPTHDLDPAARSPNDSLADPFIMDNFLQVPGAFVHSLRGAAEEGEEDGGMSYICTGMGSVGPMDRQLPDHGGFRAYAKVVGETSSKVSLDVFAIDKTTKKTIWAAKGLQFSRVPRISLAKVLAGANPEKGLDGLQPTIPLAATSPTPATQSPNGLSQAARSTPVQTTKASSVSQDKADLVTRGVQEILAQSLDVPIDEVKEEATLEELGADSLVSPEILGNISSKFGIDVSSDKLSLTSDVASLCALVSSTVGRENPNEYDEPDEAPPVTNGNATMWQDAVFKSLSDSLDVDMETIRLNSKLEDLGVDSLISGEIIGRLNEALNVDITSSELSAATDVAAVCQLIAESLGVSPATPQSYSTPATSSQSGTPPPDIETLIGDGKESPGSIQAAFQQVRGGFDAHAKDTKLSGYWDHVYPQQLGVVTAFIVEGFEKLGCPILSFKEGAKLPVLQETLPKYSREVARLWDILEEAGIAEARPDGWVRGPTSSAVIASGKSAKELSAELIYAFPQFASTHGLPDLLGPHLAECLTGQADPVALLFGSDKGRTLLEDFYANGPDLRAATQVLCDFVLVATRAHAASSSYSDEPFRILEIGAGTGGTTRHLVPLLQATGLPFAYTFTDVSVSLVARAKKAPEFRRVAGMGMMDFRKLDVEAPPPADLLGRYHLVVSSNCVHATRDLRRSLTHIRQMVRPRDGALALVELTQRLAWYDLVWGLLDGWWLFGDGRDYALQSPFSWERAMRAAGFSHVDWSEGATREARSVRVICAMTAAEVEPEHNRQRPAKATSMLLHRGAGTTSSSKGRNLFLVPDGFGSGAVFGPLAPMLARVEDMSVFALNSPFHARNNQHAGLDQPPTIEQLAALYVAELQRRQPEGPYLIGGYSIGGLVAYEMTRLLLEDHCQVEKLFLIDTACPALAPSMPETLVDYLESISSYLGILNEDEVRGNNHGRLLKGQHFTLARQQLAVYKASALPGRKRPHFVLFSARGGVDKQSAIARPVFSDEDRQIAEWFLDDRPDSGESLGWDEFLGSPISVVHADGNHFSMMTPDMVKGWGSKLAEMLE</sequence>
<dbReference type="SUPFAM" id="SSF53474">
    <property type="entry name" value="alpha/beta-Hydrolases"/>
    <property type="match status" value="1"/>
</dbReference>
<feature type="region of interest" description="Disordered" evidence="8">
    <location>
        <begin position="469"/>
        <end position="488"/>
    </location>
</feature>
<dbReference type="InterPro" id="IPR001031">
    <property type="entry name" value="Thioesterase"/>
</dbReference>
<evidence type="ECO:0000259" key="9">
    <source>
        <dbReference type="PROSITE" id="PS50075"/>
    </source>
</evidence>
<dbReference type="InterPro" id="IPR013217">
    <property type="entry name" value="Methyltransf_12"/>
</dbReference>
<evidence type="ECO:0000256" key="8">
    <source>
        <dbReference type="SAM" id="MobiDB-lite"/>
    </source>
</evidence>
<evidence type="ECO:0000256" key="4">
    <source>
        <dbReference type="ARBA" id="ARBA00022679"/>
    </source>
</evidence>
<keyword evidence="3" id="KW-0597">Phosphoprotein</keyword>
<protein>
    <recommendedName>
        <fullName evidence="14">Polyketide synthase</fullName>
    </recommendedName>
</protein>
<dbReference type="Pfam" id="PF00109">
    <property type="entry name" value="ketoacyl-synt"/>
    <property type="match status" value="1"/>
</dbReference>
<dbReference type="InterPro" id="IPR036291">
    <property type="entry name" value="NAD(P)-bd_dom_sf"/>
</dbReference>
<evidence type="ECO:0000259" key="10">
    <source>
        <dbReference type="PROSITE" id="PS52004"/>
    </source>
</evidence>
<dbReference type="CDD" id="cd00833">
    <property type="entry name" value="PKS"/>
    <property type="match status" value="1"/>
</dbReference>
<feature type="region of interest" description="C-terminal hotdog fold" evidence="7">
    <location>
        <begin position="1613"/>
        <end position="1774"/>
    </location>
</feature>
<comment type="caution">
    <text evidence="12">The sequence shown here is derived from an EMBL/GenBank/DDBJ whole genome shotgun (WGS) entry which is preliminary data.</text>
</comment>
<reference evidence="12 13" key="1">
    <citation type="submission" date="2023-01" db="EMBL/GenBank/DDBJ databases">
        <title>Analysis of 21 Apiospora genomes using comparative genomics revels a genus with tremendous synthesis potential of carbohydrate active enzymes and secondary metabolites.</title>
        <authorList>
            <person name="Sorensen T."/>
        </authorList>
    </citation>
    <scope>NUCLEOTIDE SEQUENCE [LARGE SCALE GENOMIC DNA]</scope>
    <source>
        <strain evidence="12 13">CBS 20057</strain>
    </source>
</reference>
<dbReference type="Gene3D" id="3.10.129.110">
    <property type="entry name" value="Polyketide synthase dehydratase"/>
    <property type="match status" value="1"/>
</dbReference>
<dbReference type="Gene3D" id="3.40.50.720">
    <property type="entry name" value="NAD(P)-binding Rossmann-like Domain"/>
    <property type="match status" value="1"/>
</dbReference>
<evidence type="ECO:0000259" key="11">
    <source>
        <dbReference type="PROSITE" id="PS52019"/>
    </source>
</evidence>
<dbReference type="InterPro" id="IPR016036">
    <property type="entry name" value="Malonyl_transacylase_ACP-bd"/>
</dbReference>
<dbReference type="Gene3D" id="3.40.50.150">
    <property type="entry name" value="Vaccinia Virus protein VP39"/>
    <property type="match status" value="1"/>
</dbReference>
<dbReference type="PROSITE" id="PS50075">
    <property type="entry name" value="CARRIER"/>
    <property type="match status" value="2"/>
</dbReference>
<dbReference type="SMART" id="SM00825">
    <property type="entry name" value="PKS_KS"/>
    <property type="match status" value="1"/>
</dbReference>
<dbReference type="Pfam" id="PF21089">
    <property type="entry name" value="PKS_DH_N"/>
    <property type="match status" value="1"/>
</dbReference>
<feature type="domain" description="Carrier" evidence="9">
    <location>
        <begin position="1833"/>
        <end position="1907"/>
    </location>
</feature>
<dbReference type="InterPro" id="IPR013968">
    <property type="entry name" value="PKS_KR"/>
</dbReference>
<dbReference type="SUPFAM" id="SSF52151">
    <property type="entry name" value="FabD/lysophospholipase-like"/>
    <property type="match status" value="1"/>
</dbReference>